<evidence type="ECO:0000313" key="2">
    <source>
        <dbReference type="EMBL" id="CCE62562.1"/>
    </source>
</evidence>
<dbReference type="PANTHER" id="PTHR28254:SF1">
    <property type="entry name" value="CYTOCHROME B-C1 COMPLEX SUBUNIT 10, MITOCHONDRIAL"/>
    <property type="match status" value="1"/>
</dbReference>
<sequence>MINYISKAAFKKSPHFGRLSFGNLINYSPNLLLWGGAWAASIAVFTEGWPLFQDAFYKKIPYFGQHWIVEIPPEDKQH</sequence>
<reference evidence="2 3" key="1">
    <citation type="journal article" date="2011" name="Proc. Natl. Acad. Sci. U.S.A.">
        <title>Evolutionary erosion of yeast sex chromosomes by mating-type switching accidents.</title>
        <authorList>
            <person name="Gordon J.L."/>
            <person name="Armisen D."/>
            <person name="Proux-Wera E."/>
            <person name="Oheigeartaigh S.S."/>
            <person name="Byrne K.P."/>
            <person name="Wolfe K.H."/>
        </authorList>
    </citation>
    <scope>NUCLEOTIDE SEQUENCE [LARGE SCALE GENOMIC DNA]</scope>
    <source>
        <strain evidence="3">ATCC 24235 / CBS 4417 / NBRC 1672 / NRRL Y-8282 / UCD 70-5</strain>
    </source>
</reference>
<dbReference type="STRING" id="1071381.G8BQQ0"/>
<proteinExistence type="predicted"/>
<gene>
    <name evidence="2" type="primary">TPHA0C04120</name>
    <name evidence="2" type="ordered locus">TPHA_0C04120</name>
</gene>
<keyword evidence="1" id="KW-1133">Transmembrane helix</keyword>
<name>G8BQQ0_TETPH</name>
<keyword evidence="1" id="KW-0472">Membrane</keyword>
<dbReference type="GO" id="GO:0005743">
    <property type="term" value="C:mitochondrial inner membrane"/>
    <property type="evidence" value="ECO:0007669"/>
    <property type="project" value="EnsemblFungi"/>
</dbReference>
<evidence type="ECO:0008006" key="4">
    <source>
        <dbReference type="Google" id="ProtNLM"/>
    </source>
</evidence>
<dbReference type="eggNOG" id="ENOG502S83P">
    <property type="taxonomic scope" value="Eukaryota"/>
</dbReference>
<dbReference type="RefSeq" id="XP_003684996.1">
    <property type="nucleotide sequence ID" value="XM_003684948.1"/>
</dbReference>
<dbReference type="OMA" id="VFTEGWP"/>
<keyword evidence="3" id="KW-1185">Reference proteome</keyword>
<dbReference type="GeneID" id="11533655"/>
<dbReference type="Pfam" id="PF09796">
    <property type="entry name" value="QCR10"/>
    <property type="match status" value="1"/>
</dbReference>
<dbReference type="GO" id="GO:0008121">
    <property type="term" value="F:quinol-cytochrome-c reductase activity"/>
    <property type="evidence" value="ECO:0007669"/>
    <property type="project" value="EnsemblFungi"/>
</dbReference>
<protein>
    <recommendedName>
        <fullName evidence="4">Cytochrome b-c1 complex subunit 10</fullName>
    </recommendedName>
</protein>
<evidence type="ECO:0000313" key="3">
    <source>
        <dbReference type="Proteomes" id="UP000005666"/>
    </source>
</evidence>
<accession>G8BQQ0</accession>
<dbReference type="EMBL" id="HE612858">
    <property type="protein sequence ID" value="CCE62562.1"/>
    <property type="molecule type" value="Genomic_DNA"/>
</dbReference>
<feature type="transmembrane region" description="Helical" evidence="1">
    <location>
        <begin position="31"/>
        <end position="52"/>
    </location>
</feature>
<dbReference type="GO" id="GO:0045275">
    <property type="term" value="C:respiratory chain complex III"/>
    <property type="evidence" value="ECO:0007669"/>
    <property type="project" value="EnsemblFungi"/>
</dbReference>
<organism evidence="2 3">
    <name type="scientific">Tetrapisispora phaffii (strain ATCC 24235 / CBS 4417 / NBRC 1672 / NRRL Y-8282 / UCD 70-5)</name>
    <name type="common">Yeast</name>
    <name type="synonym">Fabospora phaffii</name>
    <dbReference type="NCBI Taxonomy" id="1071381"/>
    <lineage>
        <taxon>Eukaryota</taxon>
        <taxon>Fungi</taxon>
        <taxon>Dikarya</taxon>
        <taxon>Ascomycota</taxon>
        <taxon>Saccharomycotina</taxon>
        <taxon>Saccharomycetes</taxon>
        <taxon>Saccharomycetales</taxon>
        <taxon>Saccharomycetaceae</taxon>
        <taxon>Tetrapisispora</taxon>
    </lineage>
</organism>
<dbReference type="PANTHER" id="PTHR28254">
    <property type="entry name" value="CYTOCHROME B-C1 COMPLEX SUBUNIT 10"/>
    <property type="match status" value="1"/>
</dbReference>
<dbReference type="InterPro" id="IPR019182">
    <property type="entry name" value="Cytochrome_b-c1_su10_fun"/>
</dbReference>
<dbReference type="OrthoDB" id="2391627at2759"/>
<dbReference type="HOGENOM" id="CLU_152072_2_0_1"/>
<dbReference type="KEGG" id="tpf:TPHA_0C04120"/>
<dbReference type="GO" id="GO:0006122">
    <property type="term" value="P:mitochondrial electron transport, ubiquinol to cytochrome c"/>
    <property type="evidence" value="ECO:0007669"/>
    <property type="project" value="EnsemblFungi"/>
</dbReference>
<dbReference type="AlphaFoldDB" id="G8BQQ0"/>
<evidence type="ECO:0000256" key="1">
    <source>
        <dbReference type="SAM" id="Phobius"/>
    </source>
</evidence>
<dbReference type="Proteomes" id="UP000005666">
    <property type="component" value="Chromosome 3"/>
</dbReference>
<keyword evidence="1" id="KW-0812">Transmembrane</keyword>